<proteinExistence type="inferred from homology"/>
<dbReference type="InterPro" id="IPR001223">
    <property type="entry name" value="Glyco_hydro18_cat"/>
</dbReference>
<dbReference type="InterPro" id="IPR017853">
    <property type="entry name" value="GH"/>
</dbReference>
<reference evidence="11 12" key="1">
    <citation type="submission" date="2016-10" db="EMBL/GenBank/DDBJ databases">
        <authorList>
            <person name="de Groot N.N."/>
        </authorList>
    </citation>
    <scope>NUCLEOTIDE SEQUENCE [LARGE SCALE GENOMIC DNA]</scope>
    <source>
        <strain evidence="11 12">CBS 141442</strain>
    </source>
</reference>
<evidence type="ECO:0000256" key="6">
    <source>
        <dbReference type="ARBA" id="ARBA00023295"/>
    </source>
</evidence>
<sequence length="359" mass="40247">MNYVSGIYFANWSVYEAKHTPGDVDVANISHVFYAFMKIDPESGNVGLSDSWADTELSVNGKKGCLGLWMSLKKEHRHLKVVMSVGGWGTSNAFQETVKSEKKLQNFVESVTHLVLTYKFDGVDIDWEYPASPVEGSQLCGLLELLRASLDSVRDGMLLTVASPASSNQLENYDLERMDRVLSFWNVMCYDFAGAGWSSNTGAHLNLYGHNGDNDLNVDLVIGNYIGQGIHPQKLVMGMPMYGRSFYSPTTADLGASFSKSLPYPTDTVEYRDISDQNEVYDSTRVAAYMYDASKKVLVTYDNKQCVSEKGRYVTSHNLRGGFWWDSKGESRHKHHKLMNVFVDELGGPHNIDHSPNWI</sequence>
<dbReference type="PROSITE" id="PS51910">
    <property type="entry name" value="GH18_2"/>
    <property type="match status" value="1"/>
</dbReference>
<evidence type="ECO:0000256" key="7">
    <source>
        <dbReference type="ARBA" id="ARBA00023326"/>
    </source>
</evidence>
<evidence type="ECO:0000256" key="9">
    <source>
        <dbReference type="RuleBase" id="RU004453"/>
    </source>
</evidence>
<organism evidence="11 12">
    <name type="scientific">Sungouiella intermedia</name>
    <dbReference type="NCBI Taxonomy" id="45354"/>
    <lineage>
        <taxon>Eukaryota</taxon>
        <taxon>Fungi</taxon>
        <taxon>Dikarya</taxon>
        <taxon>Ascomycota</taxon>
        <taxon>Saccharomycotina</taxon>
        <taxon>Pichiomycetes</taxon>
        <taxon>Metschnikowiaceae</taxon>
        <taxon>Sungouiella</taxon>
    </lineage>
</organism>
<dbReference type="EC" id="3.2.1.14" evidence="2"/>
<dbReference type="Gene3D" id="3.10.50.10">
    <property type="match status" value="1"/>
</dbReference>
<evidence type="ECO:0000313" key="12">
    <source>
        <dbReference type="Proteomes" id="UP000182334"/>
    </source>
</evidence>
<dbReference type="Pfam" id="PF00704">
    <property type="entry name" value="Glyco_hydro_18"/>
    <property type="match status" value="1"/>
</dbReference>
<dbReference type="GO" id="GO:0005576">
    <property type="term" value="C:extracellular region"/>
    <property type="evidence" value="ECO:0007669"/>
    <property type="project" value="TreeGrafter"/>
</dbReference>
<dbReference type="GO" id="GO:0006032">
    <property type="term" value="P:chitin catabolic process"/>
    <property type="evidence" value="ECO:0007669"/>
    <property type="project" value="UniProtKB-KW"/>
</dbReference>
<keyword evidence="6 8" id="KW-0326">Glycosidase</keyword>
<protein>
    <recommendedName>
        <fullName evidence="2">chitinase</fullName>
        <ecNumber evidence="2">3.2.1.14</ecNumber>
    </recommendedName>
</protein>
<feature type="domain" description="GH18" evidence="10">
    <location>
        <begin position="3"/>
        <end position="349"/>
    </location>
</feature>
<keyword evidence="3 8" id="KW-0378">Hydrolase</keyword>
<dbReference type="Proteomes" id="UP000182334">
    <property type="component" value="Chromosome II"/>
</dbReference>
<dbReference type="PANTHER" id="PTHR11177:SF317">
    <property type="entry name" value="CHITINASE 12-RELATED"/>
    <property type="match status" value="1"/>
</dbReference>
<gene>
    <name evidence="11" type="ORF">SAMEA4029010_CIC11G00000002085</name>
</gene>
<evidence type="ECO:0000313" key="11">
    <source>
        <dbReference type="EMBL" id="SGZ49473.1"/>
    </source>
</evidence>
<dbReference type="GO" id="GO:0008843">
    <property type="term" value="F:endochitinase activity"/>
    <property type="evidence" value="ECO:0007669"/>
    <property type="project" value="UniProtKB-EC"/>
</dbReference>
<evidence type="ECO:0000256" key="5">
    <source>
        <dbReference type="ARBA" id="ARBA00023277"/>
    </source>
</evidence>
<evidence type="ECO:0000256" key="3">
    <source>
        <dbReference type="ARBA" id="ARBA00022801"/>
    </source>
</evidence>
<accession>A0A1L0BDH2</accession>
<dbReference type="InterPro" id="IPR050314">
    <property type="entry name" value="Glycosyl_Hydrlase_18"/>
</dbReference>
<dbReference type="OrthoDB" id="76388at2759"/>
<dbReference type="Gene3D" id="3.20.20.80">
    <property type="entry name" value="Glycosidases"/>
    <property type="match status" value="1"/>
</dbReference>
<keyword evidence="7" id="KW-0624">Polysaccharide degradation</keyword>
<comment type="catalytic activity">
    <reaction evidence="1">
        <text>Random endo-hydrolysis of N-acetyl-beta-D-glucosaminide (1-&gt;4)-beta-linkages in chitin and chitodextrins.</text>
        <dbReference type="EC" id="3.2.1.14"/>
    </reaction>
</comment>
<keyword evidence="5" id="KW-0119">Carbohydrate metabolism</keyword>
<dbReference type="AlphaFoldDB" id="A0A1L0BDH2"/>
<evidence type="ECO:0000256" key="8">
    <source>
        <dbReference type="RuleBase" id="RU000489"/>
    </source>
</evidence>
<evidence type="ECO:0000256" key="1">
    <source>
        <dbReference type="ARBA" id="ARBA00000822"/>
    </source>
</evidence>
<dbReference type="InterPro" id="IPR001579">
    <property type="entry name" value="Glyco_hydro_18_chit_AS"/>
</dbReference>
<dbReference type="GO" id="GO:0008061">
    <property type="term" value="F:chitin binding"/>
    <property type="evidence" value="ECO:0007669"/>
    <property type="project" value="InterPro"/>
</dbReference>
<evidence type="ECO:0000259" key="10">
    <source>
        <dbReference type="PROSITE" id="PS51910"/>
    </source>
</evidence>
<dbReference type="InterPro" id="IPR029070">
    <property type="entry name" value="Chitinase_insertion_sf"/>
</dbReference>
<dbReference type="SMART" id="SM00636">
    <property type="entry name" value="Glyco_18"/>
    <property type="match status" value="1"/>
</dbReference>
<dbReference type="GO" id="GO:0000272">
    <property type="term" value="P:polysaccharide catabolic process"/>
    <property type="evidence" value="ECO:0007669"/>
    <property type="project" value="UniProtKB-KW"/>
</dbReference>
<dbReference type="SUPFAM" id="SSF51445">
    <property type="entry name" value="(Trans)glycosidases"/>
    <property type="match status" value="1"/>
</dbReference>
<evidence type="ECO:0000256" key="2">
    <source>
        <dbReference type="ARBA" id="ARBA00012729"/>
    </source>
</evidence>
<dbReference type="EMBL" id="LT635757">
    <property type="protein sequence ID" value="SGZ49473.1"/>
    <property type="molecule type" value="Genomic_DNA"/>
</dbReference>
<comment type="similarity">
    <text evidence="9">Belongs to the glycosyl hydrolase 18 family.</text>
</comment>
<dbReference type="STRING" id="45354.A0A1L0BDH2"/>
<dbReference type="InterPro" id="IPR011583">
    <property type="entry name" value="Chitinase_II/V-like_cat"/>
</dbReference>
<dbReference type="SUPFAM" id="SSF54556">
    <property type="entry name" value="Chitinase insertion domain"/>
    <property type="match status" value="1"/>
</dbReference>
<evidence type="ECO:0000256" key="4">
    <source>
        <dbReference type="ARBA" id="ARBA00023024"/>
    </source>
</evidence>
<dbReference type="PROSITE" id="PS01095">
    <property type="entry name" value="GH18_1"/>
    <property type="match status" value="1"/>
</dbReference>
<keyword evidence="4" id="KW-0146">Chitin degradation</keyword>
<keyword evidence="12" id="KW-1185">Reference proteome</keyword>
<name>A0A1L0BDH2_9ASCO</name>
<dbReference type="PANTHER" id="PTHR11177">
    <property type="entry name" value="CHITINASE"/>
    <property type="match status" value="1"/>
</dbReference>